<dbReference type="SMART" id="SM00648">
    <property type="entry name" value="SWAP"/>
    <property type="match status" value="2"/>
</dbReference>
<protein>
    <submittedName>
        <fullName evidence="10">Splicing factor, suppressor of white-apricot homolog isoform X1</fullName>
    </submittedName>
</protein>
<feature type="region of interest" description="Disordered" evidence="7">
    <location>
        <begin position="134"/>
        <end position="178"/>
    </location>
</feature>
<organism evidence="10">
    <name type="scientific">Thrips palmi</name>
    <name type="common">Melon thrips</name>
    <dbReference type="NCBI Taxonomy" id="161013"/>
    <lineage>
        <taxon>Eukaryota</taxon>
        <taxon>Metazoa</taxon>
        <taxon>Ecdysozoa</taxon>
        <taxon>Arthropoda</taxon>
        <taxon>Hexapoda</taxon>
        <taxon>Insecta</taxon>
        <taxon>Pterygota</taxon>
        <taxon>Neoptera</taxon>
        <taxon>Paraneoptera</taxon>
        <taxon>Thysanoptera</taxon>
        <taxon>Terebrantia</taxon>
        <taxon>Thripoidea</taxon>
        <taxon>Thripidae</taxon>
        <taxon>Thrips</taxon>
    </lineage>
</organism>
<dbReference type="GO" id="GO:0003723">
    <property type="term" value="F:RNA binding"/>
    <property type="evidence" value="ECO:0007669"/>
    <property type="project" value="UniProtKB-KW"/>
</dbReference>
<reference evidence="10" key="1">
    <citation type="submission" date="2025-08" db="UniProtKB">
        <authorList>
            <consortium name="RefSeq"/>
        </authorList>
    </citation>
    <scope>IDENTIFICATION</scope>
    <source>
        <tissue evidence="10">Total insect</tissue>
    </source>
</reference>
<feature type="region of interest" description="Disordered" evidence="7">
    <location>
        <begin position="251"/>
        <end position="272"/>
    </location>
</feature>
<feature type="compositionally biased region" description="Basic and acidic residues" evidence="7">
    <location>
        <begin position="829"/>
        <end position="838"/>
    </location>
</feature>
<dbReference type="InterPro" id="IPR019147">
    <property type="entry name" value="SWAP_N_domain"/>
</dbReference>
<feature type="compositionally biased region" description="Pro residues" evidence="7">
    <location>
        <begin position="578"/>
        <end position="596"/>
    </location>
</feature>
<dbReference type="InterPro" id="IPR000061">
    <property type="entry name" value="Surp"/>
</dbReference>
<evidence type="ECO:0000259" key="8">
    <source>
        <dbReference type="PROSITE" id="PS50128"/>
    </source>
</evidence>
<dbReference type="GeneID" id="117643168"/>
<dbReference type="SUPFAM" id="SSF109905">
    <property type="entry name" value="Surp module (SWAP domain)"/>
    <property type="match status" value="2"/>
</dbReference>
<evidence type="ECO:0000313" key="10">
    <source>
        <dbReference type="RefSeq" id="XP_034237778.1"/>
    </source>
</evidence>
<evidence type="ECO:0000256" key="1">
    <source>
        <dbReference type="ARBA" id="ARBA00022664"/>
    </source>
</evidence>
<accession>A0A6P8YDK9</accession>
<feature type="region of interest" description="Disordered" evidence="7">
    <location>
        <begin position="411"/>
        <end position="474"/>
    </location>
</feature>
<dbReference type="InterPro" id="IPR035967">
    <property type="entry name" value="SWAP/Surp_sf"/>
</dbReference>
<dbReference type="PANTHER" id="PTHR13161">
    <property type="entry name" value="SPLICING FACTOR SUPPRESSOR OF WHITE APRICOT"/>
    <property type="match status" value="1"/>
</dbReference>
<dbReference type="Pfam" id="PF09750">
    <property type="entry name" value="DRY_EERY"/>
    <property type="match status" value="1"/>
</dbReference>
<dbReference type="InParanoid" id="A0A6P8YDK9"/>
<keyword evidence="1" id="KW-0507">mRNA processing</keyword>
<feature type="domain" description="SURP motif" evidence="8">
    <location>
        <begin position="350"/>
        <end position="390"/>
    </location>
</feature>
<evidence type="ECO:0000256" key="4">
    <source>
        <dbReference type="ARBA" id="ARBA00023015"/>
    </source>
</evidence>
<evidence type="ECO:0000256" key="6">
    <source>
        <dbReference type="ARBA" id="ARBA00023187"/>
    </source>
</evidence>
<keyword evidence="9" id="KW-1185">Reference proteome</keyword>
<feature type="region of interest" description="Disordered" evidence="7">
    <location>
        <begin position="488"/>
        <end position="598"/>
    </location>
</feature>
<dbReference type="SMART" id="SM01141">
    <property type="entry name" value="DRY_EERY"/>
    <property type="match status" value="1"/>
</dbReference>
<keyword evidence="3" id="KW-0694">RNA-binding</keyword>
<dbReference type="AlphaFoldDB" id="A0A6P8YDK9"/>
<gene>
    <name evidence="10" type="primary">LOC117643168</name>
</gene>
<feature type="compositionally biased region" description="Acidic residues" evidence="7">
    <location>
        <begin position="447"/>
        <end position="461"/>
    </location>
</feature>
<feature type="compositionally biased region" description="Acidic residues" evidence="7">
    <location>
        <begin position="495"/>
        <end position="508"/>
    </location>
</feature>
<feature type="compositionally biased region" description="Basic and acidic residues" evidence="7">
    <location>
        <begin position="754"/>
        <end position="789"/>
    </location>
</feature>
<dbReference type="FunFam" id="1.10.10.790:FF:000002">
    <property type="entry name" value="Splicing factor 3A subunit 1"/>
    <property type="match status" value="1"/>
</dbReference>
<dbReference type="PANTHER" id="PTHR13161:SF15">
    <property type="entry name" value="SPLICING FACTOR, SUPPRESSOR OF WHITE-APRICOT HOMOLOG"/>
    <property type="match status" value="1"/>
</dbReference>
<feature type="region of interest" description="Disordered" evidence="7">
    <location>
        <begin position="687"/>
        <end position="921"/>
    </location>
</feature>
<dbReference type="KEGG" id="tpal:117643168"/>
<keyword evidence="4" id="KW-0805">Transcription regulation</keyword>
<evidence type="ECO:0000256" key="2">
    <source>
        <dbReference type="ARBA" id="ARBA00022737"/>
    </source>
</evidence>
<dbReference type="GO" id="GO:0000395">
    <property type="term" value="P:mRNA 5'-splice site recognition"/>
    <property type="evidence" value="ECO:0007669"/>
    <property type="project" value="TreeGrafter"/>
</dbReference>
<feature type="compositionally biased region" description="Acidic residues" evidence="7">
    <location>
        <begin position="162"/>
        <end position="171"/>
    </location>
</feature>
<evidence type="ECO:0000313" key="9">
    <source>
        <dbReference type="Proteomes" id="UP000515158"/>
    </source>
</evidence>
<feature type="compositionally biased region" description="Polar residues" evidence="7">
    <location>
        <begin position="912"/>
        <end position="921"/>
    </location>
</feature>
<sequence>MASARPQRFDPSAIRKKDETEELLVFGYSCKLFRDDEKALYIDQGKHLIPWMGDDTLKIDRYDVRGTVYDLRPLEPLGGGASDALWSTLSDAERKVEQLCDEERYRALYHNEAEEAMYQEEELKRLHKALDPQNSYGQVPFSYDNETEQDESAAPSNKEPNDEAAEEEDEPFIPPQELDIPVGMVLPERTKLNAIIEKTASFINTQGPQMEIILKMKQANNPQFSFLSFDCPLHAYYRHLLMAIKTGRYRTRQEKKQQEQNDLENSDHYLHPSLATAPKPVELAPSIPSISYKPSADCAYSMLVNKFKDRQAKLTDDTSGSSSPGDGTGQNDSPLDPSTIIAPPSEIQVIIDKMASYVIKNGRDFESVVRNKGDERFAFLDPGHQYHRYYDHKVRVYQGLEQPRNFTQGVATASKNTGTPNPIQNPIKKKPPQEKNKRPILLPGYEYSDDSSESEGDESDTEDSRGKPKLAPVCFSIKKPKEAEILKEVKSALPVEEESSEEDVEGDGETAPKPSSSAPDTNPIDVPPPALPNREEEMKRLQQLLKEKERQLKEQERLRKISEKRSQDIFQIESTPKPSLPPLPESAPPPPLPPPVVVETLEPEPKCAVETHETLDIAMPEEIKIVGNETSATTKKNETETKVKPFSSDDLLKEISETEIIDLTEDAPKISDTTRLERKRKAAAFLSRLQKDRPFKRNGASCPASDSDAASRHSTPSPTYLKREKLDSTLTSFHEAGIPKTSLMARLAASTEMSRQRKADKNDVSKEKSSSQRKSESPVKSSKEREEKSHHRQRRKKDSSSPSELEHDRSRSRSRSMSYSRSPSHKRRQGDDSDTEYRSHRHHKEGKSSHRKKYDAVESIDPPREHNRHHRRHEEERRSHSYSHSHNSNRSRGHSHTQGRTQSNNHSRKTDVQGSDSDSTD</sequence>
<keyword evidence="2" id="KW-0677">Repeat</keyword>
<feature type="compositionally biased region" description="Basic and acidic residues" evidence="7">
    <location>
        <begin position="533"/>
        <end position="567"/>
    </location>
</feature>
<dbReference type="PROSITE" id="PS50128">
    <property type="entry name" value="SURP"/>
    <property type="match status" value="2"/>
</dbReference>
<feature type="domain" description="SURP motif" evidence="8">
    <location>
        <begin position="195"/>
        <end position="237"/>
    </location>
</feature>
<keyword evidence="5" id="KW-0804">Transcription</keyword>
<dbReference type="Pfam" id="PF01805">
    <property type="entry name" value="Surp"/>
    <property type="match status" value="2"/>
</dbReference>
<keyword evidence="6" id="KW-0508">mRNA splicing</keyword>
<dbReference type="Gene3D" id="1.10.10.790">
    <property type="entry name" value="Surp module"/>
    <property type="match status" value="2"/>
</dbReference>
<feature type="compositionally biased region" description="Basic residues" evidence="7">
    <location>
        <begin position="839"/>
        <end position="853"/>
    </location>
</feature>
<feature type="compositionally biased region" description="Basic residues" evidence="7">
    <location>
        <begin position="880"/>
        <end position="897"/>
    </location>
</feature>
<dbReference type="InterPro" id="IPR040397">
    <property type="entry name" value="SWAP"/>
</dbReference>
<evidence type="ECO:0000256" key="7">
    <source>
        <dbReference type="SAM" id="MobiDB-lite"/>
    </source>
</evidence>
<name>A0A6P8YDK9_THRPL</name>
<dbReference type="Proteomes" id="UP000515158">
    <property type="component" value="Unplaced"/>
</dbReference>
<evidence type="ECO:0000256" key="5">
    <source>
        <dbReference type="ARBA" id="ARBA00023163"/>
    </source>
</evidence>
<proteinExistence type="predicted"/>
<feature type="compositionally biased region" description="Basic and acidic residues" evidence="7">
    <location>
        <begin position="251"/>
        <end position="270"/>
    </location>
</feature>
<evidence type="ECO:0000256" key="3">
    <source>
        <dbReference type="ARBA" id="ARBA00022884"/>
    </source>
</evidence>
<dbReference type="CTD" id="31054"/>
<dbReference type="OrthoDB" id="5836667at2759"/>
<dbReference type="RefSeq" id="XP_034237778.1">
    <property type="nucleotide sequence ID" value="XM_034381887.1"/>
</dbReference>
<feature type="region of interest" description="Disordered" evidence="7">
    <location>
        <begin position="313"/>
        <end position="342"/>
    </location>
</feature>